<keyword evidence="4" id="KW-1185">Reference proteome</keyword>
<organism evidence="3 4">
    <name type="scientific">Saccharopolyspora aridisoli</name>
    <dbReference type="NCBI Taxonomy" id="2530385"/>
    <lineage>
        <taxon>Bacteria</taxon>
        <taxon>Bacillati</taxon>
        <taxon>Actinomycetota</taxon>
        <taxon>Actinomycetes</taxon>
        <taxon>Pseudonocardiales</taxon>
        <taxon>Pseudonocardiaceae</taxon>
        <taxon>Saccharopolyspora</taxon>
    </lineage>
</organism>
<dbReference type="InterPro" id="IPR029058">
    <property type="entry name" value="AB_hydrolase_fold"/>
</dbReference>
<reference evidence="3 4" key="1">
    <citation type="submission" date="2019-03" db="EMBL/GenBank/DDBJ databases">
        <title>Draft genome sequences of novel Actinobacteria.</title>
        <authorList>
            <person name="Sahin N."/>
            <person name="Ay H."/>
            <person name="Saygin H."/>
        </authorList>
    </citation>
    <scope>NUCLEOTIDE SEQUENCE [LARGE SCALE GENOMIC DNA]</scope>
    <source>
        <strain evidence="3 4">16K404</strain>
    </source>
</reference>
<dbReference type="PANTHER" id="PTHR43194">
    <property type="entry name" value="HYDROLASE ALPHA/BETA FOLD FAMILY"/>
    <property type="match status" value="1"/>
</dbReference>
<dbReference type="InterPro" id="IPR000073">
    <property type="entry name" value="AB_hydrolase_1"/>
</dbReference>
<gene>
    <name evidence="3" type="ORF">E1161_16505</name>
</gene>
<name>A0A4R4UQH6_9PSEU</name>
<dbReference type="Pfam" id="PF00561">
    <property type="entry name" value="Abhydrolase_1"/>
    <property type="match status" value="1"/>
</dbReference>
<comment type="caution">
    <text evidence="3">The sequence shown here is derived from an EMBL/GenBank/DDBJ whole genome shotgun (WGS) entry which is preliminary data.</text>
</comment>
<evidence type="ECO:0000313" key="3">
    <source>
        <dbReference type="EMBL" id="TDC91522.1"/>
    </source>
</evidence>
<dbReference type="GO" id="GO:0016787">
    <property type="term" value="F:hydrolase activity"/>
    <property type="evidence" value="ECO:0007669"/>
    <property type="project" value="UniProtKB-KW"/>
</dbReference>
<dbReference type="Proteomes" id="UP000294744">
    <property type="component" value="Unassembled WGS sequence"/>
</dbReference>
<dbReference type="SUPFAM" id="SSF53474">
    <property type="entry name" value="alpha/beta-Hydrolases"/>
    <property type="match status" value="1"/>
</dbReference>
<dbReference type="InterPro" id="IPR050228">
    <property type="entry name" value="Carboxylesterase_BioH"/>
</dbReference>
<keyword evidence="3" id="KW-0378">Hydrolase</keyword>
<feature type="domain" description="AB hydrolase-1" evidence="2">
    <location>
        <begin position="151"/>
        <end position="394"/>
    </location>
</feature>
<protein>
    <submittedName>
        <fullName evidence="3">Alpha/beta hydrolase</fullName>
    </submittedName>
</protein>
<sequence length="416" mass="43280">MCGGCGRISSPDMEGARERTPQRGPPLPRARIPRAADPPHRQHRPDGLRVGRAAGHSRPEGRAPVVISTPWPAQASVGARVRMAVRRVRGSLSGLALRAAEGGSAPAQHAREALGDVVDVAGAPADAALVTAADGVPLHVDVDGDPGAPVTVVLCHGYLADTNFWHFQRTSLARNARVISYDHRGHGRSAVGGLDGLNLDQLGSDLAAVLDQAVPEGPVVLIGHSMGGMAVMALAEQHPELFGDRVVGVGLVTTAAAPVNGRAVLPPEAANIVLAVIDRLRLTSVSCRALRNAALAVARGFSFASRVPPSVVDFVLQLTRSNPVHALVALIPQFLTLDKRAALPVLGNVATLVIGAEHDVTISPEHSTAIAREVPGARLAMIPNAGHMVPLEHPAVIDELLHQLISHATSPQAQSA</sequence>
<evidence type="ECO:0000259" key="2">
    <source>
        <dbReference type="Pfam" id="PF00561"/>
    </source>
</evidence>
<dbReference type="Gene3D" id="3.40.50.1820">
    <property type="entry name" value="alpha/beta hydrolase"/>
    <property type="match status" value="1"/>
</dbReference>
<dbReference type="PANTHER" id="PTHR43194:SF2">
    <property type="entry name" value="PEROXISOMAL MEMBRANE PROTEIN LPX1"/>
    <property type="match status" value="1"/>
</dbReference>
<dbReference type="EMBL" id="SMKV01000018">
    <property type="protein sequence ID" value="TDC91522.1"/>
    <property type="molecule type" value="Genomic_DNA"/>
</dbReference>
<dbReference type="OrthoDB" id="5422338at2"/>
<dbReference type="PRINTS" id="PR00111">
    <property type="entry name" value="ABHYDROLASE"/>
</dbReference>
<feature type="compositionally biased region" description="Basic and acidic residues" evidence="1">
    <location>
        <begin position="37"/>
        <end position="49"/>
    </location>
</feature>
<evidence type="ECO:0000313" key="4">
    <source>
        <dbReference type="Proteomes" id="UP000294744"/>
    </source>
</evidence>
<evidence type="ECO:0000256" key="1">
    <source>
        <dbReference type="SAM" id="MobiDB-lite"/>
    </source>
</evidence>
<feature type="region of interest" description="Disordered" evidence="1">
    <location>
        <begin position="1"/>
        <end position="64"/>
    </location>
</feature>
<proteinExistence type="predicted"/>
<accession>A0A4R4UQH6</accession>
<dbReference type="AlphaFoldDB" id="A0A4R4UQH6"/>